<evidence type="ECO:0000256" key="4">
    <source>
        <dbReference type="ARBA" id="ARBA00022801"/>
    </source>
</evidence>
<gene>
    <name evidence="7" type="ORF">R0135_03975</name>
</gene>
<evidence type="ECO:0000313" key="7">
    <source>
        <dbReference type="EMBL" id="WOJ94324.1"/>
    </source>
</evidence>
<keyword evidence="4" id="KW-0378">Hydrolase</keyword>
<dbReference type="RefSeq" id="WP_407348960.1">
    <property type="nucleotide sequence ID" value="NZ_CP136864.1"/>
</dbReference>
<evidence type="ECO:0000256" key="1">
    <source>
        <dbReference type="ARBA" id="ARBA00022722"/>
    </source>
</evidence>
<name>A0ABZ0I6X7_9GAMM</name>
<keyword evidence="5" id="KW-1015">Disulfide bond</keyword>
<reference evidence="7 8" key="1">
    <citation type="submission" date="2023-10" db="EMBL/GenBank/DDBJ databases">
        <title>Two novel species belonging to the OM43/NOR5 clade.</title>
        <authorList>
            <person name="Park M."/>
        </authorList>
    </citation>
    <scope>NUCLEOTIDE SEQUENCE [LARGE SCALE GENOMIC DNA]</scope>
    <source>
        <strain evidence="7 8">IMCC43200</strain>
    </source>
</reference>
<dbReference type="PANTHER" id="PTHR33146:SF26">
    <property type="entry name" value="ENDONUCLEASE 4"/>
    <property type="match status" value="1"/>
</dbReference>
<dbReference type="InterPro" id="IPR003154">
    <property type="entry name" value="S1/P1nuclease"/>
</dbReference>
<evidence type="ECO:0000256" key="6">
    <source>
        <dbReference type="ARBA" id="ARBA00023180"/>
    </source>
</evidence>
<dbReference type="Pfam" id="PF02265">
    <property type="entry name" value="S1-P1_nuclease"/>
    <property type="match status" value="1"/>
</dbReference>
<keyword evidence="1" id="KW-0540">Nuclease</keyword>
<evidence type="ECO:0000256" key="3">
    <source>
        <dbReference type="ARBA" id="ARBA00022759"/>
    </source>
</evidence>
<keyword evidence="8" id="KW-1185">Reference proteome</keyword>
<keyword evidence="3" id="KW-0255">Endonuclease</keyword>
<sequence length="306" mass="33998">MTPVTNTQKRLVETGTALTKPLALAVIVLSGVSPSPAVQAWGAMGHEIAAELASPYLSAHTQQELKALLGNESLASASTWADRMRKDPSWFWQKEAGPYHYVTVPRGRVYADVGPPAQGDAATALAQFARDLRDTSVSRARKQLAVRFAVHIIQDLQQPLHVGNGLDRGGNQLMVEFLGETSNLHRVWDRQIFETTGRSQEQWLDYFKSSDLVRPPSEQEAEPHLWIAQSAALRESLYPAPTIIGKDYVRRKLPMAEKQLALAGIRTAAWLNAIFDNSAAGRPPRSTEPAPLADKKMSWWQRIFRE</sequence>
<keyword evidence="2" id="KW-0479">Metal-binding</keyword>
<evidence type="ECO:0000313" key="8">
    <source>
        <dbReference type="Proteomes" id="UP001626537"/>
    </source>
</evidence>
<dbReference type="SUPFAM" id="SSF48537">
    <property type="entry name" value="Phospholipase C/P1 nuclease"/>
    <property type="match status" value="1"/>
</dbReference>
<dbReference type="PANTHER" id="PTHR33146">
    <property type="entry name" value="ENDONUCLEASE 4"/>
    <property type="match status" value="1"/>
</dbReference>
<dbReference type="Proteomes" id="UP001626537">
    <property type="component" value="Chromosome"/>
</dbReference>
<evidence type="ECO:0000256" key="2">
    <source>
        <dbReference type="ARBA" id="ARBA00022723"/>
    </source>
</evidence>
<keyword evidence="6" id="KW-0325">Glycoprotein</keyword>
<accession>A0ABZ0I6X7</accession>
<dbReference type="InterPro" id="IPR008947">
    <property type="entry name" value="PLipase_C/P1_nuclease_dom_sf"/>
</dbReference>
<dbReference type="EMBL" id="CP136864">
    <property type="protein sequence ID" value="WOJ94324.1"/>
    <property type="molecule type" value="Genomic_DNA"/>
</dbReference>
<evidence type="ECO:0000256" key="5">
    <source>
        <dbReference type="ARBA" id="ARBA00023157"/>
    </source>
</evidence>
<dbReference type="Gene3D" id="1.10.575.10">
    <property type="entry name" value="P1 Nuclease"/>
    <property type="match status" value="1"/>
</dbReference>
<organism evidence="7 8">
    <name type="scientific">Congregibacter variabilis</name>
    <dbReference type="NCBI Taxonomy" id="3081200"/>
    <lineage>
        <taxon>Bacteria</taxon>
        <taxon>Pseudomonadati</taxon>
        <taxon>Pseudomonadota</taxon>
        <taxon>Gammaproteobacteria</taxon>
        <taxon>Cellvibrionales</taxon>
        <taxon>Halieaceae</taxon>
        <taxon>Congregibacter</taxon>
    </lineage>
</organism>
<proteinExistence type="predicted"/>
<dbReference type="CDD" id="cd11010">
    <property type="entry name" value="S1-P1_nuclease"/>
    <property type="match status" value="1"/>
</dbReference>
<protein>
    <submittedName>
        <fullName evidence="7">S1/P1 nuclease</fullName>
    </submittedName>
</protein>